<dbReference type="Proteomes" id="UP001054889">
    <property type="component" value="Unassembled WGS sequence"/>
</dbReference>
<keyword evidence="2" id="KW-1185">Reference proteome</keyword>
<reference evidence="1" key="2">
    <citation type="submission" date="2021-12" db="EMBL/GenBank/DDBJ databases">
        <title>Resequencing data analysis of finger millet.</title>
        <authorList>
            <person name="Hatakeyama M."/>
            <person name="Aluri S."/>
            <person name="Balachadran M.T."/>
            <person name="Sivarajan S.R."/>
            <person name="Poveda L."/>
            <person name="Shimizu-Inatsugi R."/>
            <person name="Schlapbach R."/>
            <person name="Sreeman S.M."/>
            <person name="Shimizu K.K."/>
        </authorList>
    </citation>
    <scope>NUCLEOTIDE SEQUENCE</scope>
</reference>
<dbReference type="Pfam" id="PF07893">
    <property type="entry name" value="DUF1668"/>
    <property type="match status" value="1"/>
</dbReference>
<dbReference type="InterPro" id="IPR012871">
    <property type="entry name" value="DUF1668_ORYSA"/>
</dbReference>
<comment type="caution">
    <text evidence="1">The sequence shown here is derived from an EMBL/GenBank/DDBJ whole genome shotgun (WGS) entry which is preliminary data.</text>
</comment>
<dbReference type="PANTHER" id="PTHR33085:SF102">
    <property type="entry name" value="DUF1618 DOMAIN-CONTAINING PROTEIN"/>
    <property type="match status" value="1"/>
</dbReference>
<protein>
    <submittedName>
        <fullName evidence="1">Uncharacterized protein</fullName>
    </submittedName>
</protein>
<reference evidence="1" key="1">
    <citation type="journal article" date="2018" name="DNA Res.">
        <title>Multiple hybrid de novo genome assembly of finger millet, an orphan allotetraploid crop.</title>
        <authorList>
            <person name="Hatakeyama M."/>
            <person name="Aluri S."/>
            <person name="Balachadran M.T."/>
            <person name="Sivarajan S.R."/>
            <person name="Patrignani A."/>
            <person name="Gruter S."/>
            <person name="Poveda L."/>
            <person name="Shimizu-Inatsugi R."/>
            <person name="Baeten J."/>
            <person name="Francoijs K.J."/>
            <person name="Nataraja K.N."/>
            <person name="Reddy Y.A.N."/>
            <person name="Phadnis S."/>
            <person name="Ravikumar R.L."/>
            <person name="Schlapbach R."/>
            <person name="Sreeman S.M."/>
            <person name="Shimizu K.K."/>
        </authorList>
    </citation>
    <scope>NUCLEOTIDE SEQUENCE</scope>
</reference>
<dbReference type="EMBL" id="BQKI01000017">
    <property type="protein sequence ID" value="GJN10148.1"/>
    <property type="molecule type" value="Genomic_DNA"/>
</dbReference>
<sequence>MIRRFVNLVAVNKSGRTYSLHRLDVSKHLFYQSTEEANANKIHNGGRPSKIEKLRRLLPVSMHFHQFPNSTDRWWWLKDDKFVLLNSHSSEGRILHLTEEGPAFLYDADARSMSAIPTRDGPVGSYPKFISIAGDGAELGEVYLISNLFREDQDDCPNFEVLKFNKYKWRSLPLPPSGWRLGPSLTTVDSGHTICVSSSAGTNCFDTRSQEWKRTGDWKLPFHDRAHYVPELDTWIGFSSRFALSLPYDLSASSDLSDIDGQCAPTLQHVWEDFNLPLEKESIVLSKRFLSVTIDKPKRWTHLNQDLLNLGGGRFCIAKFFCELESVTFADNEYDETGGEAMAESCTRNFVMLTGVEVLRGGESGEAGLRMVKHRSK</sequence>
<accession>A0AAV5DIP7</accession>
<organism evidence="1 2">
    <name type="scientific">Eleusine coracana subsp. coracana</name>
    <dbReference type="NCBI Taxonomy" id="191504"/>
    <lineage>
        <taxon>Eukaryota</taxon>
        <taxon>Viridiplantae</taxon>
        <taxon>Streptophyta</taxon>
        <taxon>Embryophyta</taxon>
        <taxon>Tracheophyta</taxon>
        <taxon>Spermatophyta</taxon>
        <taxon>Magnoliopsida</taxon>
        <taxon>Liliopsida</taxon>
        <taxon>Poales</taxon>
        <taxon>Poaceae</taxon>
        <taxon>PACMAD clade</taxon>
        <taxon>Chloridoideae</taxon>
        <taxon>Cynodonteae</taxon>
        <taxon>Eleusininae</taxon>
        <taxon>Eleusine</taxon>
    </lineage>
</organism>
<proteinExistence type="predicted"/>
<evidence type="ECO:0000313" key="2">
    <source>
        <dbReference type="Proteomes" id="UP001054889"/>
    </source>
</evidence>
<gene>
    <name evidence="1" type="primary">ga28215</name>
    <name evidence="1" type="ORF">PR202_ga28215</name>
</gene>
<evidence type="ECO:0000313" key="1">
    <source>
        <dbReference type="EMBL" id="GJN10148.1"/>
    </source>
</evidence>
<dbReference type="PANTHER" id="PTHR33085">
    <property type="entry name" value="OS12G0113100 PROTEIN-RELATED"/>
    <property type="match status" value="1"/>
</dbReference>
<name>A0AAV5DIP7_ELECO</name>
<dbReference type="AlphaFoldDB" id="A0AAV5DIP7"/>